<dbReference type="OrthoDB" id="5326346at2759"/>
<name>A0A8H3G1H6_9LECA</name>
<reference evidence="1" key="1">
    <citation type="submission" date="2021-03" db="EMBL/GenBank/DDBJ databases">
        <authorList>
            <person name="Tagirdzhanova G."/>
        </authorList>
    </citation>
    <scope>NUCLEOTIDE SEQUENCE</scope>
</reference>
<keyword evidence="2" id="KW-1185">Reference proteome</keyword>
<dbReference type="AlphaFoldDB" id="A0A8H3G1H6"/>
<accession>A0A8H3G1H6</accession>
<proteinExistence type="predicted"/>
<dbReference type="Proteomes" id="UP000664169">
    <property type="component" value="Unassembled WGS sequence"/>
</dbReference>
<organism evidence="1 2">
    <name type="scientific">Gomphillus americanus</name>
    <dbReference type="NCBI Taxonomy" id="1940652"/>
    <lineage>
        <taxon>Eukaryota</taxon>
        <taxon>Fungi</taxon>
        <taxon>Dikarya</taxon>
        <taxon>Ascomycota</taxon>
        <taxon>Pezizomycotina</taxon>
        <taxon>Lecanoromycetes</taxon>
        <taxon>OSLEUM clade</taxon>
        <taxon>Ostropomycetidae</taxon>
        <taxon>Ostropales</taxon>
        <taxon>Graphidaceae</taxon>
        <taxon>Gomphilloideae</taxon>
        <taxon>Gomphillus</taxon>
    </lineage>
</organism>
<gene>
    <name evidence="1" type="ORF">GOMPHAMPRED_006682</name>
</gene>
<sequence length="581" mass="67434">MTSLSSLPNELLSHVLFVGFSSEFDLPYLWCTLRNINQKFRCLVEELVTRLHLRNTYITYTLTNPDSEAHEQYPRVKFWLTFGGCVARQPGVAIFRSDTAINASPLDETWLRLLLQKVKGAKTDEFLRPAHMLSCNRYVNDTELCDFKVLITDPARGLWEIRLNWKHTLSKLLAEESLRQVLSREFVKEQRSRRVELDEKKIHGIRRAMRLHLLSHRGTRDESFQRARRKRIIAQYAQNGLDFDSIIQRDPKKVLLMRQKAEELEDHQSSINQFRFVLDPDGDVTLVFNSKDAIVSKPHDLNILTKEKSNAMKVAHWLEARKALELSTETCMIEDKADRDNVYMIPAATDHVAPTVVHYAESMSSGRYTTVNGLPAPRLRLYNCGEADIEVRISSKHFALKSRIFRKILASNLQERPAAQNMEDIRVHLPGDHIDGMLVILKVLHYDFDHAANGQVNPRGLMQLALMVDKYKLAPTLKFWTRKWHDEMRISDRSFKWWPSRRSPDVMSWVWLLHALQLDKELAVMENIAWNVMTETLFECKLPMDNILGNISAFMLENANSTFRGYEEEKNGCNFFSNFAA</sequence>
<evidence type="ECO:0000313" key="1">
    <source>
        <dbReference type="EMBL" id="CAF9932852.1"/>
    </source>
</evidence>
<comment type="caution">
    <text evidence="1">The sequence shown here is derived from an EMBL/GenBank/DDBJ whole genome shotgun (WGS) entry which is preliminary data.</text>
</comment>
<evidence type="ECO:0000313" key="2">
    <source>
        <dbReference type="Proteomes" id="UP000664169"/>
    </source>
</evidence>
<protein>
    <submittedName>
        <fullName evidence="1">Uncharacterized protein</fullName>
    </submittedName>
</protein>
<dbReference type="EMBL" id="CAJPDQ010000048">
    <property type="protein sequence ID" value="CAF9932852.1"/>
    <property type="molecule type" value="Genomic_DNA"/>
</dbReference>